<dbReference type="PROSITE" id="PS51000">
    <property type="entry name" value="HTH_DEOR_2"/>
    <property type="match status" value="1"/>
</dbReference>
<dbReference type="InterPro" id="IPR018356">
    <property type="entry name" value="Tscrpt_reg_HTH_DeoR_CS"/>
</dbReference>
<dbReference type="KEGG" id="huw:FPZ11_12695"/>
<sequence>MGDMSETSATSRVLRLLELLQARRYWAGDELAGRLGVTGRTLRRDVERLRALGYRVDARRGRDGGYGLSTGSELPPLMFTPQEAAALAAALSSAAANGAAGGSELALTALAKVEQVMPPALRRRVRVMRSVVSVGAVPITPSVDVELLAVLALACRDHERLRIRYASAGRDSDGEHVRRVEPVGLVPRGAFWYLLCWDADREDWRTLRVDRISGAQPTGIRTSARTVPGGDAAAYVADRLATVQPEVTATIRIHAPIDEVTTALGGYASGFTEAEAPSGEPATEWRISDVRVEVLASALVWLTWPFDVVDSPELSGLLRDRAARFAAAVRE</sequence>
<dbReference type="InterPro" id="IPR026881">
    <property type="entry name" value="WYL_dom"/>
</dbReference>
<evidence type="ECO:0000256" key="2">
    <source>
        <dbReference type="ARBA" id="ARBA00023125"/>
    </source>
</evidence>
<accession>A0A5B8M758</accession>
<dbReference type="PROSITE" id="PS00894">
    <property type="entry name" value="HTH_DEOR_1"/>
    <property type="match status" value="1"/>
</dbReference>
<dbReference type="GO" id="GO:0003677">
    <property type="term" value="F:DNA binding"/>
    <property type="evidence" value="ECO:0007669"/>
    <property type="project" value="UniProtKB-KW"/>
</dbReference>
<dbReference type="EMBL" id="CP042305">
    <property type="protein sequence ID" value="QDZ15505.1"/>
    <property type="molecule type" value="Genomic_DNA"/>
</dbReference>
<reference evidence="5 6" key="1">
    <citation type="submission" date="2019-07" db="EMBL/GenBank/DDBJ databases">
        <title>Full genome sequence of Humibacter sp. WJ7-1.</title>
        <authorList>
            <person name="Im W.-T."/>
        </authorList>
    </citation>
    <scope>NUCLEOTIDE SEQUENCE [LARGE SCALE GENOMIC DNA]</scope>
    <source>
        <strain evidence="5 6">WJ7-1</strain>
    </source>
</reference>
<feature type="domain" description="HTH deoR-type" evidence="4">
    <location>
        <begin position="9"/>
        <end position="64"/>
    </location>
</feature>
<evidence type="ECO:0000256" key="1">
    <source>
        <dbReference type="ARBA" id="ARBA00023015"/>
    </source>
</evidence>
<evidence type="ECO:0000313" key="5">
    <source>
        <dbReference type="EMBL" id="QDZ15505.1"/>
    </source>
</evidence>
<keyword evidence="1" id="KW-0805">Transcription regulation</keyword>
<dbReference type="InterPro" id="IPR013196">
    <property type="entry name" value="HTH_11"/>
</dbReference>
<keyword evidence="2" id="KW-0238">DNA-binding</keyword>
<dbReference type="PANTHER" id="PTHR34580">
    <property type="match status" value="1"/>
</dbReference>
<evidence type="ECO:0000256" key="3">
    <source>
        <dbReference type="ARBA" id="ARBA00023163"/>
    </source>
</evidence>
<dbReference type="InterPro" id="IPR051534">
    <property type="entry name" value="CBASS_pafABC_assoc_protein"/>
</dbReference>
<dbReference type="Proteomes" id="UP000320216">
    <property type="component" value="Chromosome"/>
</dbReference>
<dbReference type="PROSITE" id="PS52050">
    <property type="entry name" value="WYL"/>
    <property type="match status" value="1"/>
</dbReference>
<dbReference type="InterPro" id="IPR036388">
    <property type="entry name" value="WH-like_DNA-bd_sf"/>
</dbReference>
<dbReference type="AlphaFoldDB" id="A0A5B8M758"/>
<keyword evidence="3" id="KW-0804">Transcription</keyword>
<proteinExistence type="predicted"/>
<dbReference type="InterPro" id="IPR036390">
    <property type="entry name" value="WH_DNA-bd_sf"/>
</dbReference>
<keyword evidence="6" id="KW-1185">Reference proteome</keyword>
<organism evidence="5 6">
    <name type="scientific">Humibacter ginsenosidimutans</name>
    <dbReference type="NCBI Taxonomy" id="2599293"/>
    <lineage>
        <taxon>Bacteria</taxon>
        <taxon>Bacillati</taxon>
        <taxon>Actinomycetota</taxon>
        <taxon>Actinomycetes</taxon>
        <taxon>Micrococcales</taxon>
        <taxon>Microbacteriaceae</taxon>
        <taxon>Humibacter</taxon>
    </lineage>
</organism>
<dbReference type="GO" id="GO:0003700">
    <property type="term" value="F:DNA-binding transcription factor activity"/>
    <property type="evidence" value="ECO:0007669"/>
    <property type="project" value="InterPro"/>
</dbReference>
<evidence type="ECO:0000313" key="6">
    <source>
        <dbReference type="Proteomes" id="UP000320216"/>
    </source>
</evidence>
<dbReference type="Gene3D" id="1.10.10.10">
    <property type="entry name" value="Winged helix-like DNA-binding domain superfamily/Winged helix DNA-binding domain"/>
    <property type="match status" value="1"/>
</dbReference>
<name>A0A5B8M758_9MICO</name>
<dbReference type="InterPro" id="IPR001034">
    <property type="entry name" value="DeoR_HTH"/>
</dbReference>
<evidence type="ECO:0000259" key="4">
    <source>
        <dbReference type="PROSITE" id="PS51000"/>
    </source>
</evidence>
<dbReference type="SUPFAM" id="SSF46785">
    <property type="entry name" value="Winged helix' DNA-binding domain"/>
    <property type="match status" value="1"/>
</dbReference>
<dbReference type="OrthoDB" id="8555652at2"/>
<dbReference type="PANTHER" id="PTHR34580:SF3">
    <property type="entry name" value="PROTEIN PAFB"/>
    <property type="match status" value="1"/>
</dbReference>
<dbReference type="Pfam" id="PF13280">
    <property type="entry name" value="WYL"/>
    <property type="match status" value="1"/>
</dbReference>
<dbReference type="Pfam" id="PF08279">
    <property type="entry name" value="HTH_11"/>
    <property type="match status" value="1"/>
</dbReference>
<gene>
    <name evidence="5" type="ORF">FPZ11_12695</name>
</gene>
<protein>
    <submittedName>
        <fullName evidence="5">WYL domain-containing protein</fullName>
    </submittedName>
</protein>